<protein>
    <submittedName>
        <fullName evidence="3">Short-chain dehydrogenase</fullName>
    </submittedName>
</protein>
<dbReference type="SUPFAM" id="SSF50249">
    <property type="entry name" value="Nucleic acid-binding proteins"/>
    <property type="match status" value="1"/>
</dbReference>
<dbReference type="InterPro" id="IPR012340">
    <property type="entry name" value="NA-bd_OB-fold"/>
</dbReference>
<dbReference type="Gene3D" id="6.10.30.10">
    <property type="match status" value="1"/>
</dbReference>
<dbReference type="InterPro" id="IPR022002">
    <property type="entry name" value="ChsH2_Znr"/>
</dbReference>
<sequence>MQHRLKHNRPSLRRNARPPKQRSPLGAAFTAANLGCALALQHCRSCARVQYPPRELCQHCLADGLVWREADTAGHIINALDLHHSLWEYFKRRITEAPWPVATVRLDCGATVFAHLALASFGAASAAAVPAGAAVQVFTHTDCSLNSVLIAVSAGTAIATPAQRRELAAALGLLEPAHKPEGI</sequence>
<reference evidence="3 4" key="1">
    <citation type="submission" date="2020-02" db="EMBL/GenBank/DDBJ databases">
        <title>Genome sequencing for Kineobactrum sp. M2.</title>
        <authorList>
            <person name="Park S.-J."/>
        </authorList>
    </citation>
    <scope>NUCLEOTIDE SEQUENCE [LARGE SCALE GENOMIC DNA]</scope>
    <source>
        <strain evidence="3 4">M2</strain>
    </source>
</reference>
<dbReference type="KEGG" id="kim:G3T16_03040"/>
<gene>
    <name evidence="3" type="ORF">G3T16_03040</name>
</gene>
<feature type="domain" description="ChsH2 rubredoxin-like zinc ribbon" evidence="2">
    <location>
        <begin position="38"/>
        <end position="65"/>
    </location>
</feature>
<feature type="compositionally biased region" description="Basic residues" evidence="1">
    <location>
        <begin position="1"/>
        <end position="20"/>
    </location>
</feature>
<evidence type="ECO:0000313" key="3">
    <source>
        <dbReference type="EMBL" id="QIB67513.1"/>
    </source>
</evidence>
<dbReference type="Proteomes" id="UP000477680">
    <property type="component" value="Chromosome"/>
</dbReference>
<proteinExistence type="predicted"/>
<name>A0A6C0U6K4_9GAMM</name>
<organism evidence="3 4">
    <name type="scientific">Kineobactrum salinum</name>
    <dbReference type="NCBI Taxonomy" id="2708301"/>
    <lineage>
        <taxon>Bacteria</taxon>
        <taxon>Pseudomonadati</taxon>
        <taxon>Pseudomonadota</taxon>
        <taxon>Gammaproteobacteria</taxon>
        <taxon>Cellvibrionales</taxon>
        <taxon>Halieaceae</taxon>
        <taxon>Kineobactrum</taxon>
    </lineage>
</organism>
<dbReference type="PANTHER" id="PTHR34075:SF5">
    <property type="entry name" value="BLR3430 PROTEIN"/>
    <property type="match status" value="1"/>
</dbReference>
<keyword evidence="4" id="KW-1185">Reference proteome</keyword>
<feature type="region of interest" description="Disordered" evidence="1">
    <location>
        <begin position="1"/>
        <end position="23"/>
    </location>
</feature>
<dbReference type="InterPro" id="IPR052513">
    <property type="entry name" value="Thioester_dehydratase-like"/>
</dbReference>
<evidence type="ECO:0000259" key="2">
    <source>
        <dbReference type="Pfam" id="PF12172"/>
    </source>
</evidence>
<evidence type="ECO:0000256" key="1">
    <source>
        <dbReference type="SAM" id="MobiDB-lite"/>
    </source>
</evidence>
<dbReference type="Pfam" id="PF12172">
    <property type="entry name" value="zf-ChsH2"/>
    <property type="match status" value="1"/>
</dbReference>
<accession>A0A6C0U6K4</accession>
<evidence type="ECO:0000313" key="4">
    <source>
        <dbReference type="Proteomes" id="UP000477680"/>
    </source>
</evidence>
<dbReference type="AlphaFoldDB" id="A0A6C0U6K4"/>
<dbReference type="EMBL" id="CP048711">
    <property type="protein sequence ID" value="QIB67513.1"/>
    <property type="molecule type" value="Genomic_DNA"/>
</dbReference>
<dbReference type="PANTHER" id="PTHR34075">
    <property type="entry name" value="BLR3430 PROTEIN"/>
    <property type="match status" value="1"/>
</dbReference>